<reference evidence="8 9" key="1">
    <citation type="submission" date="2013-03" db="EMBL/GenBank/DDBJ databases">
        <title>The Genome Sequence of Phialophora europaea CBS 101466.</title>
        <authorList>
            <consortium name="The Broad Institute Genomics Platform"/>
            <person name="Cuomo C."/>
            <person name="de Hoog S."/>
            <person name="Gorbushina A."/>
            <person name="Walker B."/>
            <person name="Young S.K."/>
            <person name="Zeng Q."/>
            <person name="Gargeya S."/>
            <person name="Fitzgerald M."/>
            <person name="Haas B."/>
            <person name="Abouelleil A."/>
            <person name="Allen A.W."/>
            <person name="Alvarado L."/>
            <person name="Arachchi H.M."/>
            <person name="Berlin A.M."/>
            <person name="Chapman S.B."/>
            <person name="Gainer-Dewar J."/>
            <person name="Goldberg J."/>
            <person name="Griggs A."/>
            <person name="Gujja S."/>
            <person name="Hansen M."/>
            <person name="Howarth C."/>
            <person name="Imamovic A."/>
            <person name="Ireland A."/>
            <person name="Larimer J."/>
            <person name="McCowan C."/>
            <person name="Murphy C."/>
            <person name="Pearson M."/>
            <person name="Poon T.W."/>
            <person name="Priest M."/>
            <person name="Roberts A."/>
            <person name="Saif S."/>
            <person name="Shea T."/>
            <person name="Sisk P."/>
            <person name="Sykes S."/>
            <person name="Wortman J."/>
            <person name="Nusbaum C."/>
            <person name="Birren B."/>
        </authorList>
    </citation>
    <scope>NUCLEOTIDE SEQUENCE [LARGE SCALE GENOMIC DNA]</scope>
    <source>
        <strain evidence="8 9">CBS 101466</strain>
    </source>
</reference>
<feature type="compositionally biased region" description="Gly residues" evidence="5">
    <location>
        <begin position="328"/>
        <end position="347"/>
    </location>
</feature>
<dbReference type="PANTHER" id="PTHR28013:SF3">
    <property type="entry name" value="PROTEIN DCV1-RELATED"/>
    <property type="match status" value="1"/>
</dbReference>
<feature type="compositionally biased region" description="Polar residues" evidence="5">
    <location>
        <begin position="250"/>
        <end position="261"/>
    </location>
</feature>
<feature type="compositionally biased region" description="Pro residues" evidence="5">
    <location>
        <begin position="472"/>
        <end position="482"/>
    </location>
</feature>
<feature type="transmembrane region" description="Helical" evidence="6">
    <location>
        <begin position="152"/>
        <end position="174"/>
    </location>
</feature>
<dbReference type="InterPro" id="IPR009571">
    <property type="entry name" value="SUR7/Rim9-like_fungi"/>
</dbReference>
<dbReference type="eggNOG" id="ENOG502S1J0">
    <property type="taxonomic scope" value="Eukaryota"/>
</dbReference>
<evidence type="ECO:0008006" key="10">
    <source>
        <dbReference type="Google" id="ProtNLM"/>
    </source>
</evidence>
<dbReference type="InParanoid" id="W2SAM5"/>
<dbReference type="GO" id="GO:0035838">
    <property type="term" value="C:growing cell tip"/>
    <property type="evidence" value="ECO:0007669"/>
    <property type="project" value="TreeGrafter"/>
</dbReference>
<feature type="signal peptide" evidence="7">
    <location>
        <begin position="1"/>
        <end position="25"/>
    </location>
</feature>
<feature type="chain" id="PRO_5004824270" description="PH-response regulator protein palI/RIM9" evidence="7">
    <location>
        <begin position="26"/>
        <end position="719"/>
    </location>
</feature>
<organism evidence="8 9">
    <name type="scientific">Cyphellophora europaea (strain CBS 101466)</name>
    <name type="common">Phialophora europaea</name>
    <dbReference type="NCBI Taxonomy" id="1220924"/>
    <lineage>
        <taxon>Eukaryota</taxon>
        <taxon>Fungi</taxon>
        <taxon>Dikarya</taxon>
        <taxon>Ascomycota</taxon>
        <taxon>Pezizomycotina</taxon>
        <taxon>Eurotiomycetes</taxon>
        <taxon>Chaetothyriomycetidae</taxon>
        <taxon>Chaetothyriales</taxon>
        <taxon>Cyphellophoraceae</taxon>
        <taxon>Cyphellophora</taxon>
    </lineage>
</organism>
<dbReference type="HOGENOM" id="CLU_016694_1_0_1"/>
<feature type="compositionally biased region" description="Polar residues" evidence="5">
    <location>
        <begin position="611"/>
        <end position="625"/>
    </location>
</feature>
<feature type="compositionally biased region" description="Gly residues" evidence="5">
    <location>
        <begin position="356"/>
        <end position="368"/>
    </location>
</feature>
<evidence type="ECO:0000313" key="8">
    <source>
        <dbReference type="EMBL" id="ETN45685.1"/>
    </source>
</evidence>
<dbReference type="RefSeq" id="XP_008712413.1">
    <property type="nucleotide sequence ID" value="XM_008714191.1"/>
</dbReference>
<feature type="compositionally biased region" description="Pro residues" evidence="5">
    <location>
        <begin position="401"/>
        <end position="412"/>
    </location>
</feature>
<accession>W2SAM5</accession>
<feature type="compositionally biased region" description="Gly residues" evidence="5">
    <location>
        <begin position="676"/>
        <end position="686"/>
    </location>
</feature>
<comment type="subcellular location">
    <subcellularLocation>
        <location evidence="1">Membrane</location>
        <topology evidence="1">Multi-pass membrane protein</topology>
    </subcellularLocation>
</comment>
<keyword evidence="2 6" id="KW-0812">Transmembrane</keyword>
<dbReference type="GeneID" id="19976857"/>
<gene>
    <name evidence="8" type="ORF">HMPREF1541_09518</name>
</gene>
<evidence type="ECO:0000256" key="5">
    <source>
        <dbReference type="SAM" id="MobiDB-lite"/>
    </source>
</evidence>
<evidence type="ECO:0000256" key="4">
    <source>
        <dbReference type="ARBA" id="ARBA00023136"/>
    </source>
</evidence>
<dbReference type="Pfam" id="PF06687">
    <property type="entry name" value="SUR7"/>
    <property type="match status" value="1"/>
</dbReference>
<evidence type="ECO:0000313" key="9">
    <source>
        <dbReference type="Proteomes" id="UP000030752"/>
    </source>
</evidence>
<dbReference type="STRING" id="1220924.W2SAM5"/>
<dbReference type="GO" id="GO:0032153">
    <property type="term" value="C:cell division site"/>
    <property type="evidence" value="ECO:0007669"/>
    <property type="project" value="TreeGrafter"/>
</dbReference>
<feature type="compositionally biased region" description="Pro residues" evidence="5">
    <location>
        <begin position="290"/>
        <end position="305"/>
    </location>
</feature>
<protein>
    <recommendedName>
        <fullName evidence="10">PH-response regulator protein palI/RIM9</fullName>
    </recommendedName>
</protein>
<dbReference type="AlphaFoldDB" id="W2SAM5"/>
<dbReference type="Proteomes" id="UP000030752">
    <property type="component" value="Unassembled WGS sequence"/>
</dbReference>
<keyword evidence="4 6" id="KW-0472">Membrane</keyword>
<dbReference type="InterPro" id="IPR051380">
    <property type="entry name" value="pH-response_reg_palI/RIM9"/>
</dbReference>
<feature type="transmembrane region" description="Helical" evidence="6">
    <location>
        <begin position="85"/>
        <end position="108"/>
    </location>
</feature>
<evidence type="ECO:0000256" key="7">
    <source>
        <dbReference type="SAM" id="SignalP"/>
    </source>
</evidence>
<sequence>MLRPATPLTVVLLISFVLLLLSTLSSPVIPSIPIATYKGVHFGVFGYCTPDRGCSGIRVGYTIDSVFQPQDNPDFNLSSDARRSLSSLLVVHPVAALLNLIVLALAAAAHLHSPSHSARYLLGVLILLLPTLLVTLLAFLVDILLFVPHLAWGGWIVLGSTVLITAAGVITCAMRRTLVSRKARKKRIAENAEMSGENFYNRQAAQDAKITATVPAFSPLESKAPMVNGAPGGDNLPGFATYDSAEDRQPLNQGPPSIARSTSRDDGSSRYYGPPPRRSNSGPRDQYGNPMPPPGGPGTIPPMPMRTPDSRRVPPPGAYRDGMTPPRGGYGPRGRGGYPPRGRGGYPPRGPPPAGFGRGGYPGRGRGGYPPPGPPRGPEGAMMAGAVAGGAAGAMASRGMGPPPPSYGPGPGPDDDGSGPYPPPDRAAAISPSIYSQAPDAFEPYGRRAQSPGRRPSNGSRGPSPAGGMRQPSPPPALPSIPPARVAEMDGQSGPPQGYVPARAGWNQGAPAELPSSSSNVGGYRGGAPRPNRVNSGGSDIYYEDVDPRFAGEADPMPPLPAEQGGIPAALTAGPQQQRGYHDESPDSLQIAPPPLTNSYEDLPGARSPAESETSNFTSVSQRGVNPNWRPGFGGDFNSLGPARRQSNTQARILDANPDFGVPGIGPAGRRPPPRGRGGFVPGGVSGRMPPPGAALPPSADGPYPRGAPVIPDGAVRDI</sequence>
<name>W2SAM5_CYPE1</name>
<dbReference type="VEuPathDB" id="FungiDB:HMPREF1541_09518"/>
<evidence type="ECO:0000256" key="2">
    <source>
        <dbReference type="ARBA" id="ARBA00022692"/>
    </source>
</evidence>
<evidence type="ECO:0000256" key="1">
    <source>
        <dbReference type="ARBA" id="ARBA00004141"/>
    </source>
</evidence>
<feature type="region of interest" description="Disordered" evidence="5">
    <location>
        <begin position="223"/>
        <end position="719"/>
    </location>
</feature>
<keyword evidence="7" id="KW-0732">Signal</keyword>
<feature type="transmembrane region" description="Helical" evidence="6">
    <location>
        <begin position="120"/>
        <end position="146"/>
    </location>
</feature>
<dbReference type="OrthoDB" id="2354757at2759"/>
<proteinExistence type="predicted"/>
<keyword evidence="3 6" id="KW-1133">Transmembrane helix</keyword>
<evidence type="ECO:0000256" key="6">
    <source>
        <dbReference type="SAM" id="Phobius"/>
    </source>
</evidence>
<keyword evidence="9" id="KW-1185">Reference proteome</keyword>
<dbReference type="EMBL" id="KB822712">
    <property type="protein sequence ID" value="ETN45685.1"/>
    <property type="molecule type" value="Genomic_DNA"/>
</dbReference>
<dbReference type="PANTHER" id="PTHR28013">
    <property type="entry name" value="PROTEIN DCV1-RELATED"/>
    <property type="match status" value="1"/>
</dbReference>
<evidence type="ECO:0000256" key="3">
    <source>
        <dbReference type="ARBA" id="ARBA00022989"/>
    </source>
</evidence>
<dbReference type="GO" id="GO:0005886">
    <property type="term" value="C:plasma membrane"/>
    <property type="evidence" value="ECO:0007669"/>
    <property type="project" value="InterPro"/>
</dbReference>